<comment type="caution">
    <text evidence="1">The sequence shown here is derived from an EMBL/GenBank/DDBJ whole genome shotgun (WGS) entry which is preliminary data.</text>
</comment>
<accession>A0A5C5V9E7</accession>
<protein>
    <submittedName>
        <fullName evidence="1">Uncharacterized protein</fullName>
    </submittedName>
</protein>
<organism evidence="1 2">
    <name type="scientific">Blastopirellula retiformator</name>
    <dbReference type="NCBI Taxonomy" id="2527970"/>
    <lineage>
        <taxon>Bacteria</taxon>
        <taxon>Pseudomonadati</taxon>
        <taxon>Planctomycetota</taxon>
        <taxon>Planctomycetia</taxon>
        <taxon>Pirellulales</taxon>
        <taxon>Pirellulaceae</taxon>
        <taxon>Blastopirellula</taxon>
    </lineage>
</organism>
<reference evidence="1 2" key="1">
    <citation type="submission" date="2019-02" db="EMBL/GenBank/DDBJ databases">
        <title>Deep-cultivation of Planctomycetes and their phenomic and genomic characterization uncovers novel biology.</title>
        <authorList>
            <person name="Wiegand S."/>
            <person name="Jogler M."/>
            <person name="Boedeker C."/>
            <person name="Pinto D."/>
            <person name="Vollmers J."/>
            <person name="Rivas-Marin E."/>
            <person name="Kohn T."/>
            <person name="Peeters S.H."/>
            <person name="Heuer A."/>
            <person name="Rast P."/>
            <person name="Oberbeckmann S."/>
            <person name="Bunk B."/>
            <person name="Jeske O."/>
            <person name="Meyerdierks A."/>
            <person name="Storesund J.E."/>
            <person name="Kallscheuer N."/>
            <person name="Luecker S."/>
            <person name="Lage O.M."/>
            <person name="Pohl T."/>
            <person name="Merkel B.J."/>
            <person name="Hornburger P."/>
            <person name="Mueller R.-W."/>
            <person name="Bruemmer F."/>
            <person name="Labrenz M."/>
            <person name="Spormann A.M."/>
            <person name="Op Den Camp H."/>
            <person name="Overmann J."/>
            <person name="Amann R."/>
            <person name="Jetten M.S.M."/>
            <person name="Mascher T."/>
            <person name="Medema M.H."/>
            <person name="Devos D.P."/>
            <person name="Kaster A.-K."/>
            <person name="Ovreas L."/>
            <person name="Rohde M."/>
            <person name="Galperin M.Y."/>
            <person name="Jogler C."/>
        </authorList>
    </citation>
    <scope>NUCLEOTIDE SEQUENCE [LARGE SCALE GENOMIC DNA]</scope>
    <source>
        <strain evidence="1 2">Enr8</strain>
    </source>
</reference>
<proteinExistence type="predicted"/>
<sequence>MAKKGKKKRITKRVVAEAELRELAKYFQSLDDSRSHDG</sequence>
<dbReference type="EMBL" id="SJPF01000002">
    <property type="protein sequence ID" value="TWT34911.1"/>
    <property type="molecule type" value="Genomic_DNA"/>
</dbReference>
<dbReference type="AlphaFoldDB" id="A0A5C5V9E7"/>
<gene>
    <name evidence="1" type="ORF">Enr8_23260</name>
</gene>
<keyword evidence="2" id="KW-1185">Reference proteome</keyword>
<dbReference type="Proteomes" id="UP000318878">
    <property type="component" value="Unassembled WGS sequence"/>
</dbReference>
<evidence type="ECO:0000313" key="2">
    <source>
        <dbReference type="Proteomes" id="UP000318878"/>
    </source>
</evidence>
<evidence type="ECO:0000313" key="1">
    <source>
        <dbReference type="EMBL" id="TWT34911.1"/>
    </source>
</evidence>
<name>A0A5C5V9E7_9BACT</name>